<evidence type="ECO:0000259" key="1">
    <source>
        <dbReference type="Pfam" id="PF01937"/>
    </source>
</evidence>
<gene>
    <name evidence="2" type="ORF">B6S12_05840</name>
</gene>
<proteinExistence type="predicted"/>
<dbReference type="Gene3D" id="3.40.50.10880">
    <property type="entry name" value="Uncharacterised protein PF01937, DUF89, domain 3"/>
    <property type="match status" value="1"/>
</dbReference>
<feature type="domain" description="Damage-control phosphatase ARMT1-like metal-binding" evidence="1">
    <location>
        <begin position="5"/>
        <end position="331"/>
    </location>
</feature>
<protein>
    <recommendedName>
        <fullName evidence="1">Damage-control phosphatase ARMT1-like metal-binding domain-containing protein</fullName>
    </recommendedName>
</protein>
<dbReference type="RefSeq" id="WP_281267883.1">
    <property type="nucleotide sequence ID" value="NZ_NBIU01000014.1"/>
</dbReference>
<evidence type="ECO:0000313" key="3">
    <source>
        <dbReference type="Proteomes" id="UP000249746"/>
    </source>
</evidence>
<dbReference type="EMBL" id="NBIU01000014">
    <property type="protein sequence ID" value="PZT48067.1"/>
    <property type="molecule type" value="Genomic_DNA"/>
</dbReference>
<keyword evidence="3" id="KW-1185">Reference proteome</keyword>
<dbReference type="InterPro" id="IPR036075">
    <property type="entry name" value="ARMT-1-like_metal-bd_sf"/>
</dbReference>
<dbReference type="InterPro" id="IPR014444">
    <property type="entry name" value="PH1575-like"/>
</dbReference>
<dbReference type="Pfam" id="PF01937">
    <property type="entry name" value="ARMT1-like_dom"/>
    <property type="match status" value="1"/>
</dbReference>
<dbReference type="SUPFAM" id="SSF111321">
    <property type="entry name" value="AF1104-like"/>
    <property type="match status" value="1"/>
</dbReference>
<sequence length="340" mass="39189">MNLTYECLECLRKQTLSTLKITKNINISASVIEKEIFSFLKDVKIEEKLSKEFQENLILSQKDKQSLQEILREFYTTKKLEGDFEIPPTLLAPLVYENIAKMIKDNSPYKQIKLQSIQKAREIKNQMLLKMPKSFQKNSLNLQEELEILKFGLSLAVLGNVIDYGAQESFDLENEARDILKLDFDKSKILLERLKIVKKLVYLADNAGENEFDEILISVFKKLNPSLEIFYLVRGEEIINDVTLEDLKVSNSKLFDLVNVRSSGVQSPGFIYGIANEESKKLFKECDLILSKGMGNFESLEKTAQNDGRIFFLFKVKCNVVARHINKNLGEFVLINYKRS</sequence>
<dbReference type="Proteomes" id="UP000249746">
    <property type="component" value="Unassembled WGS sequence"/>
</dbReference>
<evidence type="ECO:0000313" key="2">
    <source>
        <dbReference type="EMBL" id="PZT48067.1"/>
    </source>
</evidence>
<organism evidence="2 3">
    <name type="scientific">Helicobacter valdiviensis</name>
    <dbReference type="NCBI Taxonomy" id="1458358"/>
    <lineage>
        <taxon>Bacteria</taxon>
        <taxon>Pseudomonadati</taxon>
        <taxon>Campylobacterota</taxon>
        <taxon>Epsilonproteobacteria</taxon>
        <taxon>Campylobacterales</taxon>
        <taxon>Helicobacteraceae</taxon>
        <taxon>Helicobacter</taxon>
    </lineage>
</organism>
<dbReference type="AlphaFoldDB" id="A0A2W6MUC9"/>
<comment type="caution">
    <text evidence="2">The sequence shown here is derived from an EMBL/GenBank/DDBJ whole genome shotgun (WGS) entry which is preliminary data.</text>
</comment>
<dbReference type="Gene3D" id="1.10.285.20">
    <property type="entry name" value="Uncharacterised protein PF01937, DUF89, domain 2"/>
    <property type="match status" value="1"/>
</dbReference>
<dbReference type="PIRSF" id="PIRSF006593">
    <property type="entry name" value="UCP006593"/>
    <property type="match status" value="1"/>
</dbReference>
<dbReference type="InterPro" id="IPR002791">
    <property type="entry name" value="ARMT1-like_metal-bd"/>
</dbReference>
<name>A0A2W6MUC9_9HELI</name>
<reference evidence="2 3" key="1">
    <citation type="submission" date="2017-03" db="EMBL/GenBank/DDBJ databases">
        <title>Genomic and clinical evidence uncovers the enterohepatic species Helicobacter valdiviensis as a potential human intestinal pathogen.</title>
        <authorList>
            <person name="Fresia P."/>
            <person name="Jara R."/>
            <person name="Sierra R."/>
            <person name="Ferres I."/>
            <person name="Greif G."/>
            <person name="Iraola G."/>
            <person name="Collado L."/>
        </authorList>
    </citation>
    <scope>NUCLEOTIDE SEQUENCE [LARGE SCALE GENOMIC DNA]</scope>
    <source>
        <strain evidence="2 3">WBE14</strain>
    </source>
</reference>
<accession>A0A2W6MUC9</accession>